<dbReference type="EMBL" id="LGFD01000016">
    <property type="protein sequence ID" value="KUK17722.1"/>
    <property type="molecule type" value="Genomic_DNA"/>
</dbReference>
<reference evidence="2" key="1">
    <citation type="journal article" date="2015" name="MBio">
        <title>Genome-Resolved Metagenomic Analysis Reveals Roles for Candidate Phyla and Other Microbial Community Members in Biogeochemical Transformations in Oil Reservoirs.</title>
        <authorList>
            <person name="Hu P."/>
            <person name="Tom L."/>
            <person name="Singh A."/>
            <person name="Thomas B.C."/>
            <person name="Baker B.J."/>
            <person name="Piceno Y.M."/>
            <person name="Andersen G.L."/>
            <person name="Banfield J.F."/>
        </authorList>
    </citation>
    <scope>NUCLEOTIDE SEQUENCE [LARGE SCALE GENOMIC DNA]</scope>
</reference>
<proteinExistence type="predicted"/>
<comment type="caution">
    <text evidence="1">The sequence shown here is derived from an EMBL/GenBank/DDBJ whole genome shotgun (WGS) entry which is preliminary data.</text>
</comment>
<dbReference type="InterPro" id="IPR011335">
    <property type="entry name" value="Restrct_endonuc-II-like"/>
</dbReference>
<gene>
    <name evidence="1" type="ORF">XD54_1004</name>
</gene>
<organism evidence="1 2">
    <name type="scientific">Thermococcus sibiricus</name>
    <dbReference type="NCBI Taxonomy" id="172049"/>
    <lineage>
        <taxon>Archaea</taxon>
        <taxon>Methanobacteriati</taxon>
        <taxon>Methanobacteriota</taxon>
        <taxon>Thermococci</taxon>
        <taxon>Thermococcales</taxon>
        <taxon>Thermococcaceae</taxon>
        <taxon>Thermococcus</taxon>
    </lineage>
</organism>
<sequence length="112" mass="12843">MPRQKGKGSGFEKRVASRYRKGGYKAKRNVVGKRDNKRYEINLILKRGKERYPTETKGGKQVLTTSQVVAIHKKLSYRKGIPTLILGPNVKLTDPAKEVARILGLRIRRIKW</sequence>
<dbReference type="PATRIC" id="fig|172049.5.peg.1870"/>
<dbReference type="SUPFAM" id="SSF52980">
    <property type="entry name" value="Restriction endonuclease-like"/>
    <property type="match status" value="1"/>
</dbReference>
<dbReference type="RefSeq" id="WP_283217585.1">
    <property type="nucleotide sequence ID" value="NZ_LGFD01000016.1"/>
</dbReference>
<protein>
    <submittedName>
        <fullName evidence="1">Uncharacterized protein</fullName>
    </submittedName>
</protein>
<dbReference type="AlphaFoldDB" id="A0A101ELS9"/>
<accession>A0A101ELS9</accession>
<name>A0A101ELS9_9EURY</name>
<evidence type="ECO:0000313" key="2">
    <source>
        <dbReference type="Proteomes" id="UP000053911"/>
    </source>
</evidence>
<dbReference type="Proteomes" id="UP000053911">
    <property type="component" value="Unassembled WGS sequence"/>
</dbReference>
<evidence type="ECO:0000313" key="1">
    <source>
        <dbReference type="EMBL" id="KUK17722.1"/>
    </source>
</evidence>